<dbReference type="Proteomes" id="UP000242715">
    <property type="component" value="Unassembled WGS sequence"/>
</dbReference>
<evidence type="ECO:0000313" key="4">
    <source>
        <dbReference type="Proteomes" id="UP000242715"/>
    </source>
</evidence>
<feature type="domain" description="TIR" evidence="2">
    <location>
        <begin position="12"/>
        <end position="172"/>
    </location>
</feature>
<dbReference type="SMART" id="SM00255">
    <property type="entry name" value="TIR"/>
    <property type="match status" value="2"/>
</dbReference>
<accession>A0A2Z6NVR6</accession>
<dbReference type="SUPFAM" id="SSF52200">
    <property type="entry name" value="Toll/Interleukin receptor TIR domain"/>
    <property type="match status" value="2"/>
</dbReference>
<dbReference type="InterPro" id="IPR000157">
    <property type="entry name" value="TIR_dom"/>
</dbReference>
<dbReference type="PANTHER" id="PTHR32009">
    <property type="entry name" value="TMV RESISTANCE PROTEIN N-LIKE"/>
    <property type="match status" value="1"/>
</dbReference>
<evidence type="ECO:0000256" key="1">
    <source>
        <dbReference type="ARBA" id="ARBA00023027"/>
    </source>
</evidence>
<dbReference type="GO" id="GO:0007165">
    <property type="term" value="P:signal transduction"/>
    <property type="evidence" value="ECO:0007669"/>
    <property type="project" value="InterPro"/>
</dbReference>
<dbReference type="InterPro" id="IPR035897">
    <property type="entry name" value="Toll_tir_struct_dom_sf"/>
</dbReference>
<sequence length="323" mass="38152">MANEDQLQQENYKYDVFLCFYGDDTRFNFTSTLHNALRLKRFKILIDEGAFKRGDCMFFGTFHRAMIESRISIVVFSKNFITSKASLEELTEIVDICNSRRDRLILPVFYDVDRSSIRHTDFTGREDTFQLRKWKSALCQVSDRRGYTFNRIYGGFEYELIENIVRTVEQRLPSRYNIFLSFSESTQYSFTNYLCDALDQEGFKTMRRDGKCQENVPFQSSEAIAKSKLSIIIFCENYANSMSRLDELVTILDSMKKKNQLVWPIFYKVEPTNIRHQKMSYAEAMTEHEKNLKNDLDVNEKVKKWRAALFEVANLKGWHLKFG</sequence>
<keyword evidence="4" id="KW-1185">Reference proteome</keyword>
<reference evidence="4" key="1">
    <citation type="journal article" date="2017" name="Front. Plant Sci.">
        <title>Climate Clever Clovers: New Paradigm to Reduce the Environmental Footprint of Ruminants by Breeding Low Methanogenic Forages Utilizing Haplotype Variation.</title>
        <authorList>
            <person name="Kaur P."/>
            <person name="Appels R."/>
            <person name="Bayer P.E."/>
            <person name="Keeble-Gagnere G."/>
            <person name="Wang J."/>
            <person name="Hirakawa H."/>
            <person name="Shirasawa K."/>
            <person name="Vercoe P."/>
            <person name="Stefanova K."/>
            <person name="Durmic Z."/>
            <person name="Nichols P."/>
            <person name="Revell C."/>
            <person name="Isobe S.N."/>
            <person name="Edwards D."/>
            <person name="Erskine W."/>
        </authorList>
    </citation>
    <scope>NUCLEOTIDE SEQUENCE [LARGE SCALE GENOMIC DNA]</scope>
    <source>
        <strain evidence="4">cv. Daliak</strain>
    </source>
</reference>
<evidence type="ECO:0000259" key="2">
    <source>
        <dbReference type="PROSITE" id="PS50104"/>
    </source>
</evidence>
<dbReference type="OrthoDB" id="6160824at2759"/>
<name>A0A2Z6NVR6_TRISU</name>
<dbReference type="AlphaFoldDB" id="A0A2Z6NVR6"/>
<dbReference type="PANTHER" id="PTHR32009:SF106">
    <property type="entry name" value="TIR DOMAIN-CONTAINING PROTEIN"/>
    <property type="match status" value="1"/>
</dbReference>
<dbReference type="EMBL" id="DF973788">
    <property type="protein sequence ID" value="GAU40055.1"/>
    <property type="molecule type" value="Genomic_DNA"/>
</dbReference>
<protein>
    <recommendedName>
        <fullName evidence="2">TIR domain-containing protein</fullName>
    </recommendedName>
</protein>
<feature type="domain" description="TIR" evidence="2">
    <location>
        <begin position="174"/>
        <end position="323"/>
    </location>
</feature>
<proteinExistence type="predicted"/>
<organism evidence="3 4">
    <name type="scientific">Trifolium subterraneum</name>
    <name type="common">Subterranean clover</name>
    <dbReference type="NCBI Taxonomy" id="3900"/>
    <lineage>
        <taxon>Eukaryota</taxon>
        <taxon>Viridiplantae</taxon>
        <taxon>Streptophyta</taxon>
        <taxon>Embryophyta</taxon>
        <taxon>Tracheophyta</taxon>
        <taxon>Spermatophyta</taxon>
        <taxon>Magnoliopsida</taxon>
        <taxon>eudicotyledons</taxon>
        <taxon>Gunneridae</taxon>
        <taxon>Pentapetalae</taxon>
        <taxon>rosids</taxon>
        <taxon>fabids</taxon>
        <taxon>Fabales</taxon>
        <taxon>Fabaceae</taxon>
        <taxon>Papilionoideae</taxon>
        <taxon>50 kb inversion clade</taxon>
        <taxon>NPAAA clade</taxon>
        <taxon>Hologalegina</taxon>
        <taxon>IRL clade</taxon>
        <taxon>Trifolieae</taxon>
        <taxon>Trifolium</taxon>
    </lineage>
</organism>
<dbReference type="PROSITE" id="PS50104">
    <property type="entry name" value="TIR"/>
    <property type="match status" value="2"/>
</dbReference>
<dbReference type="Pfam" id="PF01582">
    <property type="entry name" value="TIR"/>
    <property type="match status" value="2"/>
</dbReference>
<evidence type="ECO:0000313" key="3">
    <source>
        <dbReference type="EMBL" id="GAU40055.1"/>
    </source>
</evidence>
<keyword evidence="1" id="KW-0520">NAD</keyword>
<gene>
    <name evidence="3" type="ORF">TSUD_258480</name>
</gene>
<dbReference type="Gene3D" id="3.40.50.10140">
    <property type="entry name" value="Toll/interleukin-1 receptor homology (TIR) domain"/>
    <property type="match status" value="2"/>
</dbReference>